<dbReference type="EMBL" id="BMMQ01000004">
    <property type="protein sequence ID" value="GGO63350.1"/>
    <property type="molecule type" value="Genomic_DNA"/>
</dbReference>
<dbReference type="RefSeq" id="WP_188700856.1">
    <property type="nucleotide sequence ID" value="NZ_BMMQ01000004.1"/>
</dbReference>
<evidence type="ECO:0000313" key="2">
    <source>
        <dbReference type="Proteomes" id="UP000638043"/>
    </source>
</evidence>
<organism evidence="1 2">
    <name type="scientific">Microbacterium nanhaiense</name>
    <dbReference type="NCBI Taxonomy" id="1301026"/>
    <lineage>
        <taxon>Bacteria</taxon>
        <taxon>Bacillati</taxon>
        <taxon>Actinomycetota</taxon>
        <taxon>Actinomycetes</taxon>
        <taxon>Micrococcales</taxon>
        <taxon>Microbacteriaceae</taxon>
        <taxon>Microbacterium</taxon>
    </lineage>
</organism>
<comment type="caution">
    <text evidence="1">The sequence shown here is derived from an EMBL/GenBank/DDBJ whole genome shotgun (WGS) entry which is preliminary data.</text>
</comment>
<reference evidence="2" key="1">
    <citation type="journal article" date="2019" name="Int. J. Syst. Evol. Microbiol.">
        <title>The Global Catalogue of Microorganisms (GCM) 10K type strain sequencing project: providing services to taxonomists for standard genome sequencing and annotation.</title>
        <authorList>
            <consortium name="The Broad Institute Genomics Platform"/>
            <consortium name="The Broad Institute Genome Sequencing Center for Infectious Disease"/>
            <person name="Wu L."/>
            <person name="Ma J."/>
        </authorList>
    </citation>
    <scope>NUCLEOTIDE SEQUENCE [LARGE SCALE GENOMIC DNA]</scope>
    <source>
        <strain evidence="2">CGMCC 4.7181</strain>
    </source>
</reference>
<proteinExistence type="predicted"/>
<dbReference type="Proteomes" id="UP000638043">
    <property type="component" value="Unassembled WGS sequence"/>
</dbReference>
<keyword evidence="2" id="KW-1185">Reference proteome</keyword>
<gene>
    <name evidence="1" type="ORF">GCM10010910_15700</name>
</gene>
<evidence type="ECO:0000313" key="1">
    <source>
        <dbReference type="EMBL" id="GGO63350.1"/>
    </source>
</evidence>
<sequence>MSDIDINALAFNVSIPEHLRWRDERRGEEFELQSITVRLLADGSLAAKAYGRPVAGGRGAYVSFAVRRSAEIDALITEAATEASHRWAAHAGLG</sequence>
<protein>
    <submittedName>
        <fullName evidence="1">Uncharacterized protein</fullName>
    </submittedName>
</protein>
<accession>A0ABQ2N176</accession>
<name>A0ABQ2N176_9MICO</name>